<comment type="caution">
    <text evidence="2">The sequence shown here is derived from an EMBL/GenBank/DDBJ whole genome shotgun (WGS) entry which is preliminary data.</text>
</comment>
<dbReference type="InterPro" id="IPR031807">
    <property type="entry name" value="HicB-like"/>
</dbReference>
<dbReference type="SUPFAM" id="SSF143100">
    <property type="entry name" value="TTHA1013/TTHA0281-like"/>
    <property type="match status" value="1"/>
</dbReference>
<evidence type="ECO:0000313" key="2">
    <source>
        <dbReference type="EMBL" id="OGD66179.1"/>
    </source>
</evidence>
<proteinExistence type="predicted"/>
<dbReference type="Pfam" id="PF15919">
    <property type="entry name" value="HicB_lk_antitox"/>
    <property type="match status" value="1"/>
</dbReference>
<dbReference type="PANTHER" id="PTHR34504">
    <property type="entry name" value="ANTITOXIN HICB"/>
    <property type="match status" value="1"/>
</dbReference>
<dbReference type="Proteomes" id="UP000176451">
    <property type="component" value="Unassembled WGS sequence"/>
</dbReference>
<dbReference type="InterPro" id="IPR051404">
    <property type="entry name" value="TA_system_antitoxin"/>
</dbReference>
<dbReference type="EMBL" id="MEZV01000043">
    <property type="protein sequence ID" value="OGD66179.1"/>
    <property type="molecule type" value="Genomic_DNA"/>
</dbReference>
<dbReference type="STRING" id="1797469.A3F08_02500"/>
<evidence type="ECO:0000313" key="3">
    <source>
        <dbReference type="Proteomes" id="UP000176451"/>
    </source>
</evidence>
<feature type="domain" description="HicB-like antitoxin of toxin-antitoxin system" evidence="1">
    <location>
        <begin position="6"/>
        <end position="62"/>
    </location>
</feature>
<sequence>MKTYQYSVYYEADPEGGYVASVPALPGCRSQGETLEEVEANIKEAIEVYLESLKAHREDIPEEIRSFQGRISILQRV</sequence>
<organism evidence="2 3">
    <name type="scientific">Candidatus Berkelbacteria bacterium RIFCSPHIGHO2_12_FULL_36_9</name>
    <dbReference type="NCBI Taxonomy" id="1797469"/>
    <lineage>
        <taxon>Bacteria</taxon>
        <taxon>Candidatus Berkelbacteria</taxon>
    </lineage>
</organism>
<dbReference type="AlphaFoldDB" id="A0A1F5EFH9"/>
<dbReference type="PANTHER" id="PTHR34504:SF2">
    <property type="entry name" value="UPF0150 PROTEIN SSL0259"/>
    <property type="match status" value="1"/>
</dbReference>
<protein>
    <submittedName>
        <fullName evidence="2">Antitoxin HicB</fullName>
    </submittedName>
</protein>
<dbReference type="Gene3D" id="3.30.160.250">
    <property type="match status" value="1"/>
</dbReference>
<dbReference type="InterPro" id="IPR035069">
    <property type="entry name" value="TTHA1013/TTHA0281-like"/>
</dbReference>
<name>A0A1F5EFH9_9BACT</name>
<reference evidence="2 3" key="1">
    <citation type="journal article" date="2016" name="Nat. Commun.">
        <title>Thousands of microbial genomes shed light on interconnected biogeochemical processes in an aquifer system.</title>
        <authorList>
            <person name="Anantharaman K."/>
            <person name="Brown C.T."/>
            <person name="Hug L.A."/>
            <person name="Sharon I."/>
            <person name="Castelle C.J."/>
            <person name="Probst A.J."/>
            <person name="Thomas B.C."/>
            <person name="Singh A."/>
            <person name="Wilkins M.J."/>
            <person name="Karaoz U."/>
            <person name="Brodie E.L."/>
            <person name="Williams K.H."/>
            <person name="Hubbard S.S."/>
            <person name="Banfield J.F."/>
        </authorList>
    </citation>
    <scope>NUCLEOTIDE SEQUENCE [LARGE SCALE GENOMIC DNA]</scope>
</reference>
<evidence type="ECO:0000259" key="1">
    <source>
        <dbReference type="Pfam" id="PF15919"/>
    </source>
</evidence>
<accession>A0A1F5EFH9</accession>
<gene>
    <name evidence="2" type="ORF">A3F08_02500</name>
</gene>